<dbReference type="Proteomes" id="UP000325577">
    <property type="component" value="Linkage Group LG9"/>
</dbReference>
<dbReference type="OrthoDB" id="2013293at2759"/>
<name>A0A5J4ZAP4_9ASTE</name>
<dbReference type="AlphaFoldDB" id="A0A5J4ZAP4"/>
<evidence type="ECO:0000313" key="1">
    <source>
        <dbReference type="EMBL" id="KAA8514746.1"/>
    </source>
</evidence>
<sequence>MTKAFFPTQNGEITLNTLEGAHVDAQLQLEEVQDLEKAISGITEVQTKEIQENIVRFNQSELQMERVARVAANEEPALC</sequence>
<proteinExistence type="predicted"/>
<reference evidence="1 2" key="1">
    <citation type="submission" date="2019-09" db="EMBL/GenBank/DDBJ databases">
        <title>A chromosome-level genome assembly of the Chinese tupelo Nyssa sinensis.</title>
        <authorList>
            <person name="Yang X."/>
            <person name="Kang M."/>
            <person name="Yang Y."/>
            <person name="Xiong H."/>
            <person name="Wang M."/>
            <person name="Zhang Z."/>
            <person name="Wang Z."/>
            <person name="Wu H."/>
            <person name="Ma T."/>
            <person name="Liu J."/>
            <person name="Xi Z."/>
        </authorList>
    </citation>
    <scope>NUCLEOTIDE SEQUENCE [LARGE SCALE GENOMIC DNA]</scope>
    <source>
        <strain evidence="1">J267</strain>
        <tissue evidence="1">Leaf</tissue>
    </source>
</reference>
<organism evidence="1 2">
    <name type="scientific">Nyssa sinensis</name>
    <dbReference type="NCBI Taxonomy" id="561372"/>
    <lineage>
        <taxon>Eukaryota</taxon>
        <taxon>Viridiplantae</taxon>
        <taxon>Streptophyta</taxon>
        <taxon>Embryophyta</taxon>
        <taxon>Tracheophyta</taxon>
        <taxon>Spermatophyta</taxon>
        <taxon>Magnoliopsida</taxon>
        <taxon>eudicotyledons</taxon>
        <taxon>Gunneridae</taxon>
        <taxon>Pentapetalae</taxon>
        <taxon>asterids</taxon>
        <taxon>Cornales</taxon>
        <taxon>Nyssaceae</taxon>
        <taxon>Nyssa</taxon>
    </lineage>
</organism>
<accession>A0A5J4ZAP4</accession>
<evidence type="ECO:0000313" key="2">
    <source>
        <dbReference type="Proteomes" id="UP000325577"/>
    </source>
</evidence>
<protein>
    <submittedName>
        <fullName evidence="1">Uncharacterized protein</fullName>
    </submittedName>
</protein>
<dbReference type="EMBL" id="CM018052">
    <property type="protein sequence ID" value="KAA8514746.1"/>
    <property type="molecule type" value="Genomic_DNA"/>
</dbReference>
<keyword evidence="2" id="KW-1185">Reference proteome</keyword>
<gene>
    <name evidence="1" type="ORF">F0562_017926</name>
</gene>